<dbReference type="Proteomes" id="UP000037688">
    <property type="component" value="Unassembled WGS sequence"/>
</dbReference>
<keyword evidence="3" id="KW-1185">Reference proteome</keyword>
<dbReference type="EMBL" id="LITU01000065">
    <property type="protein sequence ID" value="KOY15174.1"/>
    <property type="molecule type" value="Genomic_DNA"/>
</dbReference>
<dbReference type="PATRIC" id="fig|1705561.3.peg.3764"/>
<protein>
    <submittedName>
        <fullName evidence="2">Uncharacterized protein</fullName>
    </submittedName>
</protein>
<proteinExistence type="predicted"/>
<keyword evidence="1" id="KW-0472">Membrane</keyword>
<evidence type="ECO:0000256" key="1">
    <source>
        <dbReference type="SAM" id="Phobius"/>
    </source>
</evidence>
<accession>A0A0N0C425</accession>
<reference evidence="2 3" key="1">
    <citation type="submission" date="2015-08" db="EMBL/GenBank/DDBJ databases">
        <title>Draft genome sequence of cellulolytic and xylanolytic Paenibacillus sp. A59, isolated from a decaying forest soil from Patagonia, Argentina.</title>
        <authorList>
            <person name="Ghio S."/>
            <person name="Caceres A.M."/>
            <person name="Talia P."/>
            <person name="Grasso D."/>
            <person name="Campos E."/>
        </authorList>
    </citation>
    <scope>NUCLEOTIDE SEQUENCE [LARGE SCALE GENOMIC DNA]</scope>
    <source>
        <strain evidence="2 3">A59</strain>
    </source>
</reference>
<dbReference type="AlphaFoldDB" id="A0A0N0C425"/>
<keyword evidence="1" id="KW-0812">Transmembrane</keyword>
<evidence type="ECO:0000313" key="2">
    <source>
        <dbReference type="EMBL" id="KOY15174.1"/>
    </source>
</evidence>
<name>A0A0N0C425_9BACL</name>
<sequence>MDLCDPSLVLKPDTRADIPAPMLEQITEALSSSIVHTFVWAIIPAVIALLAAWFMSKEKFDPASKSDEYLASH</sequence>
<evidence type="ECO:0000313" key="3">
    <source>
        <dbReference type="Proteomes" id="UP000037688"/>
    </source>
</evidence>
<feature type="transmembrane region" description="Helical" evidence="1">
    <location>
        <begin position="34"/>
        <end position="55"/>
    </location>
</feature>
<keyword evidence="1" id="KW-1133">Transmembrane helix</keyword>
<comment type="caution">
    <text evidence="2">The sequence shown here is derived from an EMBL/GenBank/DDBJ whole genome shotgun (WGS) entry which is preliminary data.</text>
</comment>
<organism evidence="2 3">
    <name type="scientific">Paenibacillus xylanivorans</name>
    <dbReference type="NCBI Taxonomy" id="1705561"/>
    <lineage>
        <taxon>Bacteria</taxon>
        <taxon>Bacillati</taxon>
        <taxon>Bacillota</taxon>
        <taxon>Bacilli</taxon>
        <taxon>Bacillales</taxon>
        <taxon>Paenibacillaceae</taxon>
        <taxon>Paenibacillus</taxon>
    </lineage>
</organism>
<gene>
    <name evidence="2" type="ORF">AMS66_18255</name>
</gene>